<protein>
    <recommendedName>
        <fullName evidence="3">Probable copper-transporting ATPase PacS</fullName>
    </recommendedName>
</protein>
<dbReference type="InterPro" id="IPR006121">
    <property type="entry name" value="HMA_dom"/>
</dbReference>
<dbReference type="AlphaFoldDB" id="A0A6B3NA28"/>
<dbReference type="CDD" id="cd00371">
    <property type="entry name" value="HMA"/>
    <property type="match status" value="1"/>
</dbReference>
<comment type="function">
    <text evidence="2">May play a role in the osmotic adaptation.</text>
</comment>
<proteinExistence type="predicted"/>
<dbReference type="PANTHER" id="PTHR46594:SF2">
    <property type="entry name" value="COPPER-TRANSPORTING ATPASE HMA4"/>
    <property type="match status" value="1"/>
</dbReference>
<evidence type="ECO:0000256" key="1">
    <source>
        <dbReference type="ARBA" id="ARBA00022723"/>
    </source>
</evidence>
<evidence type="ECO:0000256" key="3">
    <source>
        <dbReference type="ARBA" id="ARBA00072218"/>
    </source>
</evidence>
<dbReference type="PROSITE" id="PS50846">
    <property type="entry name" value="HMA_2"/>
    <property type="match status" value="1"/>
</dbReference>
<evidence type="ECO:0000259" key="4">
    <source>
        <dbReference type="PROSITE" id="PS50846"/>
    </source>
</evidence>
<dbReference type="InterPro" id="IPR017969">
    <property type="entry name" value="Heavy-metal-associated_CS"/>
</dbReference>
<dbReference type="GO" id="GO:0046872">
    <property type="term" value="F:metal ion binding"/>
    <property type="evidence" value="ECO:0007669"/>
    <property type="project" value="UniProtKB-KW"/>
</dbReference>
<dbReference type="PRINTS" id="PR00946">
    <property type="entry name" value="HGSCAVENGER"/>
</dbReference>
<evidence type="ECO:0000313" key="5">
    <source>
        <dbReference type="EMBL" id="NER29939.1"/>
    </source>
</evidence>
<dbReference type="InterPro" id="IPR036163">
    <property type="entry name" value="HMA_dom_sf"/>
</dbReference>
<dbReference type="EMBL" id="JAAHFQ010000456">
    <property type="protein sequence ID" value="NER29939.1"/>
    <property type="molecule type" value="Genomic_DNA"/>
</dbReference>
<dbReference type="SUPFAM" id="SSF55008">
    <property type="entry name" value="HMA, heavy metal-associated domain"/>
    <property type="match status" value="1"/>
</dbReference>
<evidence type="ECO:0000256" key="2">
    <source>
        <dbReference type="ARBA" id="ARBA00056348"/>
    </source>
</evidence>
<accession>A0A6B3NA28</accession>
<dbReference type="InterPro" id="IPR001802">
    <property type="entry name" value="MerP/CopZ"/>
</dbReference>
<dbReference type="Gene3D" id="3.30.70.100">
    <property type="match status" value="1"/>
</dbReference>
<comment type="caution">
    <text evidence="5">The sequence shown here is derived from an EMBL/GenBank/DDBJ whole genome shotgun (WGS) entry which is preliminary data.</text>
</comment>
<dbReference type="PANTHER" id="PTHR46594">
    <property type="entry name" value="P-TYPE CATION-TRANSPORTING ATPASE"/>
    <property type="match status" value="1"/>
</dbReference>
<name>A0A6B3NA28_9CYAN</name>
<gene>
    <name evidence="5" type="ORF">F6J89_20545</name>
</gene>
<feature type="domain" description="HMA" evidence="4">
    <location>
        <begin position="2"/>
        <end position="68"/>
    </location>
</feature>
<keyword evidence="1" id="KW-0479">Metal-binding</keyword>
<reference evidence="5" key="1">
    <citation type="submission" date="2019-11" db="EMBL/GenBank/DDBJ databases">
        <title>Genomic insights into an expanded diversity of filamentous marine cyanobacteria reveals the extraordinary biosynthetic potential of Moorea and Okeania.</title>
        <authorList>
            <person name="Ferreira Leao T."/>
            <person name="Wang M."/>
            <person name="Moss N."/>
            <person name="Da Silva R."/>
            <person name="Sanders J."/>
            <person name="Nurk S."/>
            <person name="Gurevich A."/>
            <person name="Humphrey G."/>
            <person name="Reher R."/>
            <person name="Zhu Q."/>
            <person name="Belda-Ferre P."/>
            <person name="Glukhov E."/>
            <person name="Rex R."/>
            <person name="Dorrestein P.C."/>
            <person name="Knight R."/>
            <person name="Pevzner P."/>
            <person name="Gerwick W.H."/>
            <person name="Gerwick L."/>
        </authorList>
    </citation>
    <scope>NUCLEOTIDE SEQUENCE</scope>
    <source>
        <strain evidence="5">SIO1C4</strain>
    </source>
</reference>
<dbReference type="PROSITE" id="PS01047">
    <property type="entry name" value="HMA_1"/>
    <property type="match status" value="1"/>
</dbReference>
<sequence>METIKLKIEGMGCNGCAAKVEKLIQGVAGVIECNVNFEVEQATVSYNPQKTNFARIQQAVKGAGYGASPTM</sequence>
<dbReference type="FunFam" id="3.30.70.100:FF:000005">
    <property type="entry name" value="Copper-exporting P-type ATPase A"/>
    <property type="match status" value="1"/>
</dbReference>
<dbReference type="Pfam" id="PF00403">
    <property type="entry name" value="HMA"/>
    <property type="match status" value="1"/>
</dbReference>
<organism evidence="5">
    <name type="scientific">Symploca sp. SIO1C4</name>
    <dbReference type="NCBI Taxonomy" id="2607765"/>
    <lineage>
        <taxon>Bacteria</taxon>
        <taxon>Bacillati</taxon>
        <taxon>Cyanobacteriota</taxon>
        <taxon>Cyanophyceae</taxon>
        <taxon>Coleofasciculales</taxon>
        <taxon>Coleofasciculaceae</taxon>
        <taxon>Symploca</taxon>
    </lineage>
</organism>